<proteinExistence type="predicted"/>
<evidence type="ECO:0000256" key="1">
    <source>
        <dbReference type="SAM" id="Coils"/>
    </source>
</evidence>
<dbReference type="EMBL" id="CP144745">
    <property type="protein sequence ID" value="WVZ49918.1"/>
    <property type="molecule type" value="Genomic_DNA"/>
</dbReference>
<dbReference type="InterPro" id="IPR046831">
    <property type="entry name" value="Calmodulin_bind_N"/>
</dbReference>
<evidence type="ECO:0000313" key="6">
    <source>
        <dbReference type="Proteomes" id="UP001341281"/>
    </source>
</evidence>
<organism evidence="5 6">
    <name type="scientific">Paspalum notatum var. saurae</name>
    <dbReference type="NCBI Taxonomy" id="547442"/>
    <lineage>
        <taxon>Eukaryota</taxon>
        <taxon>Viridiplantae</taxon>
        <taxon>Streptophyta</taxon>
        <taxon>Embryophyta</taxon>
        <taxon>Tracheophyta</taxon>
        <taxon>Spermatophyta</taxon>
        <taxon>Magnoliopsida</taxon>
        <taxon>Liliopsida</taxon>
        <taxon>Poales</taxon>
        <taxon>Poaceae</taxon>
        <taxon>PACMAD clade</taxon>
        <taxon>Panicoideae</taxon>
        <taxon>Andropogonodae</taxon>
        <taxon>Paspaleae</taxon>
        <taxon>Paspalinae</taxon>
        <taxon>Paspalum</taxon>
    </lineage>
</organism>
<evidence type="ECO:0000256" key="2">
    <source>
        <dbReference type="SAM" id="MobiDB-lite"/>
    </source>
</evidence>
<dbReference type="PANTHER" id="PTHR31713:SF55">
    <property type="entry name" value="OS11G0663100 PROTEIN"/>
    <property type="match status" value="1"/>
</dbReference>
<gene>
    <name evidence="5" type="ORF">U9M48_001233</name>
</gene>
<dbReference type="InterPro" id="IPR012416">
    <property type="entry name" value="CBP60"/>
</dbReference>
<accession>A0AAQ3PLL8</accession>
<dbReference type="GO" id="GO:0005634">
    <property type="term" value="C:nucleus"/>
    <property type="evidence" value="ECO:0007669"/>
    <property type="project" value="TreeGrafter"/>
</dbReference>
<sequence>MLTCQSVLSVYSVPSIIIDRRPLEHFHGKEGSKQTSKHTTFIVVRTTRSSAGKMPLPQPPQDEDGDQGSSQPAKRLRCSGCSEDRQMLLLEEMRNMLQKQNEKIESMYRENQDIQQKVTCLMADITRHDGYLQQSPAPRILLSDQQCSTPLRLKFLNSCKNDKYSKHIIEADDKTPLKVAIFNHKNEIITIEPFSSMRVHIVPIQGDFDNDQKGQWTEKHFCSKIVSGRPGKEHLLSGDLYIRLQNGVGHLNAAKFQDNSSFVASKRFKLGVMAADEKISQRIQEGISDSFAVKDARGYATKKNLNPSPCDPVYKLNRIAKDGDRHKLLEENGIKTVEDLVLSYNQSHEDLRKILGKISDQDWDTVINHAQKCNPRPANHELETILRSDGSCYLKGSSSMQPSSAPQKQAGVQVMQLQSSYNALSSGVSLEDAPTREEEQVSGVGNGALSFSFVDNNTSRQGCSSDYKTMLDGYAPPQVNNCDVPNFWDWTSIIEDPGWEGSCTAFEQSGAHTSASEAESRGCVIMGRSHQQPVRTPRRTRWRRRASSNSQWADTAMWGADLAAPPPLWGADHLAAPQIHQDNISNATTDFTDEEFSDCF</sequence>
<keyword evidence="1" id="KW-0175">Coiled coil</keyword>
<dbReference type="AlphaFoldDB" id="A0AAQ3PLL8"/>
<feature type="region of interest" description="Disordered" evidence="2">
    <location>
        <begin position="48"/>
        <end position="77"/>
    </location>
</feature>
<keyword evidence="6" id="KW-1185">Reference proteome</keyword>
<dbReference type="Proteomes" id="UP001341281">
    <property type="component" value="Chromosome 01"/>
</dbReference>
<dbReference type="PANTHER" id="PTHR31713">
    <property type="entry name" value="OS02G0177800 PROTEIN"/>
    <property type="match status" value="1"/>
</dbReference>
<feature type="coiled-coil region" evidence="1">
    <location>
        <begin position="87"/>
        <end position="117"/>
    </location>
</feature>
<dbReference type="InterPro" id="IPR046830">
    <property type="entry name" value="Calmod_bind_M"/>
</dbReference>
<reference evidence="5 6" key="1">
    <citation type="submission" date="2024-02" db="EMBL/GenBank/DDBJ databases">
        <title>High-quality chromosome-scale genome assembly of Pensacola bahiagrass (Paspalum notatum Flugge var. saurae).</title>
        <authorList>
            <person name="Vega J.M."/>
            <person name="Podio M."/>
            <person name="Orjuela J."/>
            <person name="Siena L.A."/>
            <person name="Pessino S.C."/>
            <person name="Combes M.C."/>
            <person name="Mariac C."/>
            <person name="Albertini E."/>
            <person name="Pupilli F."/>
            <person name="Ortiz J.P.A."/>
            <person name="Leblanc O."/>
        </authorList>
    </citation>
    <scope>NUCLEOTIDE SEQUENCE [LARGE SCALE GENOMIC DNA]</scope>
    <source>
        <strain evidence="5">R1</strain>
        <tissue evidence="5">Leaf</tissue>
    </source>
</reference>
<feature type="domain" description="Calmodulin binding protein central" evidence="4">
    <location>
        <begin position="311"/>
        <end position="373"/>
    </location>
</feature>
<name>A0AAQ3PLL8_PASNO</name>
<dbReference type="GO" id="GO:0080142">
    <property type="term" value="P:regulation of salicylic acid biosynthetic process"/>
    <property type="evidence" value="ECO:0007669"/>
    <property type="project" value="TreeGrafter"/>
</dbReference>
<dbReference type="GO" id="GO:0003700">
    <property type="term" value="F:DNA-binding transcription factor activity"/>
    <property type="evidence" value="ECO:0007669"/>
    <property type="project" value="TreeGrafter"/>
</dbReference>
<evidence type="ECO:0000313" key="5">
    <source>
        <dbReference type="EMBL" id="WVZ49918.1"/>
    </source>
</evidence>
<dbReference type="Pfam" id="PF07887">
    <property type="entry name" value="Calmodulin_bind"/>
    <property type="match status" value="1"/>
</dbReference>
<dbReference type="GO" id="GO:0043565">
    <property type="term" value="F:sequence-specific DNA binding"/>
    <property type="evidence" value="ECO:0007669"/>
    <property type="project" value="TreeGrafter"/>
</dbReference>
<evidence type="ECO:0000259" key="4">
    <source>
        <dbReference type="Pfam" id="PF20451"/>
    </source>
</evidence>
<protein>
    <submittedName>
        <fullName evidence="5">Uncharacterized protein</fullName>
    </submittedName>
</protein>
<dbReference type="GO" id="GO:0005516">
    <property type="term" value="F:calmodulin binding"/>
    <property type="evidence" value="ECO:0007669"/>
    <property type="project" value="InterPro"/>
</dbReference>
<feature type="domain" description="Calmodulin binding protein-like N-terminal" evidence="3">
    <location>
        <begin position="151"/>
        <end position="295"/>
    </location>
</feature>
<dbReference type="Pfam" id="PF20451">
    <property type="entry name" value="Calmod_bind_M"/>
    <property type="match status" value="1"/>
</dbReference>
<evidence type="ECO:0000259" key="3">
    <source>
        <dbReference type="Pfam" id="PF07887"/>
    </source>
</evidence>